<reference evidence="1" key="2">
    <citation type="journal article" date="2021" name="PeerJ">
        <title>Extensive microbial diversity within the chicken gut microbiome revealed by metagenomics and culture.</title>
        <authorList>
            <person name="Gilroy R."/>
            <person name="Ravi A."/>
            <person name="Getino M."/>
            <person name="Pursley I."/>
            <person name="Horton D.L."/>
            <person name="Alikhan N.F."/>
            <person name="Baker D."/>
            <person name="Gharbi K."/>
            <person name="Hall N."/>
            <person name="Watson M."/>
            <person name="Adriaenssens E.M."/>
            <person name="Foster-Nyarko E."/>
            <person name="Jarju S."/>
            <person name="Secka A."/>
            <person name="Antonio M."/>
            <person name="Oren A."/>
            <person name="Chaudhuri R.R."/>
            <person name="La Ragione R."/>
            <person name="Hildebrand F."/>
            <person name="Pallen M.J."/>
        </authorList>
    </citation>
    <scope>NUCLEOTIDE SEQUENCE</scope>
    <source>
        <strain evidence="1">ChiW16-3235</strain>
    </source>
</reference>
<accession>A0A9D1J9C9</accession>
<dbReference type="Proteomes" id="UP000823913">
    <property type="component" value="Unassembled WGS sequence"/>
</dbReference>
<dbReference type="AlphaFoldDB" id="A0A9D1J9C9"/>
<gene>
    <name evidence="1" type="ORF">IAB94_04870</name>
</gene>
<dbReference type="Pfam" id="PF07875">
    <property type="entry name" value="Coat_F"/>
    <property type="match status" value="1"/>
</dbReference>
<proteinExistence type="predicted"/>
<protein>
    <submittedName>
        <fullName evidence="1">Spore coat protein</fullName>
    </submittedName>
</protein>
<evidence type="ECO:0000313" key="2">
    <source>
        <dbReference type="Proteomes" id="UP000823913"/>
    </source>
</evidence>
<name>A0A9D1J9C9_9FIRM</name>
<dbReference type="InterPro" id="IPR012851">
    <property type="entry name" value="Spore_coat_CotF-like"/>
</dbReference>
<dbReference type="EMBL" id="DVHK01000102">
    <property type="protein sequence ID" value="HIR67358.1"/>
    <property type="molecule type" value="Genomic_DNA"/>
</dbReference>
<evidence type="ECO:0000313" key="1">
    <source>
        <dbReference type="EMBL" id="HIR67358.1"/>
    </source>
</evidence>
<reference evidence="1" key="1">
    <citation type="submission" date="2020-10" db="EMBL/GenBank/DDBJ databases">
        <authorList>
            <person name="Gilroy R."/>
        </authorList>
    </citation>
    <scope>NUCLEOTIDE SEQUENCE</scope>
    <source>
        <strain evidence="1">ChiW16-3235</strain>
    </source>
</reference>
<sequence>MKTSKSQTQLNEKDALQDMISAEKQLMSLYATALFEGSSKTVRKEFSANLNAVANSQYDLFTQMGARGYYAPAPATKQLIDQTNDKFKKEIKNLQAQ</sequence>
<comment type="caution">
    <text evidence="1">The sequence shown here is derived from an EMBL/GenBank/DDBJ whole genome shotgun (WGS) entry which is preliminary data.</text>
</comment>
<keyword evidence="1" id="KW-0167">Capsid protein</keyword>
<organism evidence="1 2">
    <name type="scientific">Candidatus Coproplasma avicola</name>
    <dbReference type="NCBI Taxonomy" id="2840744"/>
    <lineage>
        <taxon>Bacteria</taxon>
        <taxon>Bacillati</taxon>
        <taxon>Bacillota</taxon>
        <taxon>Clostridia</taxon>
        <taxon>Eubacteriales</taxon>
        <taxon>Candidatus Coproplasma</taxon>
    </lineage>
</organism>
<keyword evidence="1" id="KW-0946">Virion</keyword>